<protein>
    <submittedName>
        <fullName evidence="2">Uncharacterized protein</fullName>
    </submittedName>
</protein>
<feature type="transmembrane region" description="Helical" evidence="1">
    <location>
        <begin position="6"/>
        <end position="23"/>
    </location>
</feature>
<gene>
    <name evidence="2" type="ORF">METZ01_LOCUS478632</name>
</gene>
<organism evidence="2">
    <name type="scientific">marine metagenome</name>
    <dbReference type="NCBI Taxonomy" id="408172"/>
    <lineage>
        <taxon>unclassified sequences</taxon>
        <taxon>metagenomes</taxon>
        <taxon>ecological metagenomes</taxon>
    </lineage>
</organism>
<dbReference type="EMBL" id="UINC01204864">
    <property type="protein sequence ID" value="SVE25778.1"/>
    <property type="molecule type" value="Genomic_DNA"/>
</dbReference>
<accession>A0A383C2B1</accession>
<proteinExistence type="predicted"/>
<evidence type="ECO:0000256" key="1">
    <source>
        <dbReference type="SAM" id="Phobius"/>
    </source>
</evidence>
<keyword evidence="1" id="KW-1133">Transmembrane helix</keyword>
<reference evidence="2" key="1">
    <citation type="submission" date="2018-05" db="EMBL/GenBank/DDBJ databases">
        <authorList>
            <person name="Lanie J.A."/>
            <person name="Ng W.-L."/>
            <person name="Kazmierczak K.M."/>
            <person name="Andrzejewski T.M."/>
            <person name="Davidsen T.M."/>
            <person name="Wayne K.J."/>
            <person name="Tettelin H."/>
            <person name="Glass J.I."/>
            <person name="Rusch D."/>
            <person name="Podicherti R."/>
            <person name="Tsui H.-C.T."/>
            <person name="Winkler M.E."/>
        </authorList>
    </citation>
    <scope>NUCLEOTIDE SEQUENCE</scope>
</reference>
<sequence length="37" mass="4214">MREWGSLIIIFLIIIAINGSGIYHKLEQNMVCYSTEG</sequence>
<feature type="non-terminal residue" evidence="2">
    <location>
        <position position="37"/>
    </location>
</feature>
<evidence type="ECO:0000313" key="2">
    <source>
        <dbReference type="EMBL" id="SVE25778.1"/>
    </source>
</evidence>
<keyword evidence="1" id="KW-0472">Membrane</keyword>
<keyword evidence="1" id="KW-0812">Transmembrane</keyword>
<dbReference type="AlphaFoldDB" id="A0A383C2B1"/>
<name>A0A383C2B1_9ZZZZ</name>